<evidence type="ECO:0000259" key="6">
    <source>
        <dbReference type="Pfam" id="PF04389"/>
    </source>
</evidence>
<dbReference type="GO" id="GO:0016603">
    <property type="term" value="F:glutaminyl-peptide cyclotransferase activity"/>
    <property type="evidence" value="ECO:0007669"/>
    <property type="project" value="UniProtKB-EC"/>
</dbReference>
<dbReference type="HOGENOM" id="CLU_1534143_0_0_1"/>
<comment type="similarity">
    <text evidence="2">Belongs to the glutaminyl-peptide cyclotransferase family.</text>
</comment>
<dbReference type="Gene3D" id="3.40.630.10">
    <property type="entry name" value="Zn peptidases"/>
    <property type="match status" value="1"/>
</dbReference>
<dbReference type="PhylomeDB" id="B4IXC7"/>
<name>B4IXC7_DROGR</name>
<keyword evidence="4" id="KW-0808">Transferase</keyword>
<evidence type="ECO:0000256" key="1">
    <source>
        <dbReference type="ARBA" id="ARBA00000001"/>
    </source>
</evidence>
<dbReference type="PANTHER" id="PTHR12283:SF6">
    <property type="entry name" value="GLUTAMINYL-PEPTIDE CYCLOTRANSFERASE-RELATED"/>
    <property type="match status" value="1"/>
</dbReference>
<evidence type="ECO:0000256" key="5">
    <source>
        <dbReference type="ARBA" id="ARBA00023315"/>
    </source>
</evidence>
<comment type="catalytic activity">
    <reaction evidence="1">
        <text>N-terminal L-glutaminyl-[peptide] = N-terminal 5-oxo-L-prolyl-[peptide] + NH4(+)</text>
        <dbReference type="Rhea" id="RHEA:23652"/>
        <dbReference type="Rhea" id="RHEA-COMP:11736"/>
        <dbReference type="Rhea" id="RHEA-COMP:11846"/>
        <dbReference type="ChEBI" id="CHEBI:28938"/>
        <dbReference type="ChEBI" id="CHEBI:64722"/>
        <dbReference type="ChEBI" id="CHEBI:87215"/>
        <dbReference type="EC" id="2.3.2.5"/>
    </reaction>
</comment>
<dbReference type="Proteomes" id="UP000001070">
    <property type="component" value="Unassembled WGS sequence"/>
</dbReference>
<dbReference type="EC" id="2.3.2.5" evidence="3"/>
<dbReference type="AlphaFoldDB" id="B4IXC7"/>
<dbReference type="PANTHER" id="PTHR12283">
    <property type="entry name" value="GLUTAMINYL-PEPTIDE CYCLOTRANSFERASE"/>
    <property type="match status" value="1"/>
</dbReference>
<reference evidence="7 8" key="1">
    <citation type="journal article" date="2007" name="Nature">
        <title>Evolution of genes and genomes on the Drosophila phylogeny.</title>
        <authorList>
            <consortium name="Drosophila 12 Genomes Consortium"/>
            <person name="Clark A.G."/>
            <person name="Eisen M.B."/>
            <person name="Smith D.R."/>
            <person name="Bergman C.M."/>
            <person name="Oliver B."/>
            <person name="Markow T.A."/>
            <person name="Kaufman T.C."/>
            <person name="Kellis M."/>
            <person name="Gelbart W."/>
            <person name="Iyer V.N."/>
            <person name="Pollard D.A."/>
            <person name="Sackton T.B."/>
            <person name="Larracuente A.M."/>
            <person name="Singh N.D."/>
            <person name="Abad J.P."/>
            <person name="Abt D.N."/>
            <person name="Adryan B."/>
            <person name="Aguade M."/>
            <person name="Akashi H."/>
            <person name="Anderson W.W."/>
            <person name="Aquadro C.F."/>
            <person name="Ardell D.H."/>
            <person name="Arguello R."/>
            <person name="Artieri C.G."/>
            <person name="Barbash D.A."/>
            <person name="Barker D."/>
            <person name="Barsanti P."/>
            <person name="Batterham P."/>
            <person name="Batzoglou S."/>
            <person name="Begun D."/>
            <person name="Bhutkar A."/>
            <person name="Blanco E."/>
            <person name="Bosak S.A."/>
            <person name="Bradley R.K."/>
            <person name="Brand A.D."/>
            <person name="Brent M.R."/>
            <person name="Brooks A.N."/>
            <person name="Brown R.H."/>
            <person name="Butlin R.K."/>
            <person name="Caggese C."/>
            <person name="Calvi B.R."/>
            <person name="Bernardo de Carvalho A."/>
            <person name="Caspi A."/>
            <person name="Castrezana S."/>
            <person name="Celniker S.E."/>
            <person name="Chang J.L."/>
            <person name="Chapple C."/>
            <person name="Chatterji S."/>
            <person name="Chinwalla A."/>
            <person name="Civetta A."/>
            <person name="Clifton S.W."/>
            <person name="Comeron J.M."/>
            <person name="Costello J.C."/>
            <person name="Coyne J.A."/>
            <person name="Daub J."/>
            <person name="David R.G."/>
            <person name="Delcher A.L."/>
            <person name="Delehaunty K."/>
            <person name="Do C.B."/>
            <person name="Ebling H."/>
            <person name="Edwards K."/>
            <person name="Eickbush T."/>
            <person name="Evans J.D."/>
            <person name="Filipski A."/>
            <person name="Findeiss S."/>
            <person name="Freyhult E."/>
            <person name="Fulton L."/>
            <person name="Fulton R."/>
            <person name="Garcia A.C."/>
            <person name="Gardiner A."/>
            <person name="Garfield D.A."/>
            <person name="Garvin B.E."/>
            <person name="Gibson G."/>
            <person name="Gilbert D."/>
            <person name="Gnerre S."/>
            <person name="Godfrey J."/>
            <person name="Good R."/>
            <person name="Gotea V."/>
            <person name="Gravely B."/>
            <person name="Greenberg A.J."/>
            <person name="Griffiths-Jones S."/>
            <person name="Gross S."/>
            <person name="Guigo R."/>
            <person name="Gustafson E.A."/>
            <person name="Haerty W."/>
            <person name="Hahn M.W."/>
            <person name="Halligan D.L."/>
            <person name="Halpern A.L."/>
            <person name="Halter G.M."/>
            <person name="Han M.V."/>
            <person name="Heger A."/>
            <person name="Hillier L."/>
            <person name="Hinrichs A.S."/>
            <person name="Holmes I."/>
            <person name="Hoskins R.A."/>
            <person name="Hubisz M.J."/>
            <person name="Hultmark D."/>
            <person name="Huntley M.A."/>
            <person name="Jaffe D.B."/>
            <person name="Jagadeeshan S."/>
            <person name="Jeck W.R."/>
            <person name="Johnson J."/>
            <person name="Jones C.D."/>
            <person name="Jordan W.C."/>
            <person name="Karpen G.H."/>
            <person name="Kataoka E."/>
            <person name="Keightley P.D."/>
            <person name="Kheradpour P."/>
            <person name="Kirkness E.F."/>
            <person name="Koerich L.B."/>
            <person name="Kristiansen K."/>
            <person name="Kudrna D."/>
            <person name="Kulathinal R.J."/>
            <person name="Kumar S."/>
            <person name="Kwok R."/>
            <person name="Lander E."/>
            <person name="Langley C.H."/>
            <person name="Lapoint R."/>
            <person name="Lazzaro B.P."/>
            <person name="Lee S.J."/>
            <person name="Levesque L."/>
            <person name="Li R."/>
            <person name="Lin C.F."/>
            <person name="Lin M.F."/>
            <person name="Lindblad-Toh K."/>
            <person name="Llopart A."/>
            <person name="Long M."/>
            <person name="Low L."/>
            <person name="Lozovsky E."/>
            <person name="Lu J."/>
            <person name="Luo M."/>
            <person name="Machado C.A."/>
            <person name="Makalowski W."/>
            <person name="Marzo M."/>
            <person name="Matsuda M."/>
            <person name="Matzkin L."/>
            <person name="McAllister B."/>
            <person name="McBride C.S."/>
            <person name="McKernan B."/>
            <person name="McKernan K."/>
            <person name="Mendez-Lago M."/>
            <person name="Minx P."/>
            <person name="Mollenhauer M.U."/>
            <person name="Montooth K."/>
            <person name="Mount S.M."/>
            <person name="Mu X."/>
            <person name="Myers E."/>
            <person name="Negre B."/>
            <person name="Newfeld S."/>
            <person name="Nielsen R."/>
            <person name="Noor M.A."/>
            <person name="O'Grady P."/>
            <person name="Pachter L."/>
            <person name="Papaceit M."/>
            <person name="Parisi M.J."/>
            <person name="Parisi M."/>
            <person name="Parts L."/>
            <person name="Pedersen J.S."/>
            <person name="Pesole G."/>
            <person name="Phillippy A.M."/>
            <person name="Ponting C.P."/>
            <person name="Pop M."/>
            <person name="Porcelli D."/>
            <person name="Powell J.R."/>
            <person name="Prohaska S."/>
            <person name="Pruitt K."/>
            <person name="Puig M."/>
            <person name="Quesneville H."/>
            <person name="Ram K.R."/>
            <person name="Rand D."/>
            <person name="Rasmussen M.D."/>
            <person name="Reed L.K."/>
            <person name="Reenan R."/>
            <person name="Reily A."/>
            <person name="Remington K.A."/>
            <person name="Rieger T.T."/>
            <person name="Ritchie M.G."/>
            <person name="Robin C."/>
            <person name="Rogers Y.H."/>
            <person name="Rohde C."/>
            <person name="Rozas J."/>
            <person name="Rubenfield M.J."/>
            <person name="Ruiz A."/>
            <person name="Russo S."/>
            <person name="Salzberg S.L."/>
            <person name="Sanchez-Gracia A."/>
            <person name="Saranga D.J."/>
            <person name="Sato H."/>
            <person name="Schaeffer S.W."/>
            <person name="Schatz M.C."/>
            <person name="Schlenke T."/>
            <person name="Schwartz R."/>
            <person name="Segarra C."/>
            <person name="Singh R.S."/>
            <person name="Sirot L."/>
            <person name="Sirota M."/>
            <person name="Sisneros N.B."/>
            <person name="Smith C.D."/>
            <person name="Smith T.F."/>
            <person name="Spieth J."/>
            <person name="Stage D.E."/>
            <person name="Stark A."/>
            <person name="Stephan W."/>
            <person name="Strausberg R.L."/>
            <person name="Strempel S."/>
            <person name="Sturgill D."/>
            <person name="Sutton G."/>
            <person name="Sutton G.G."/>
            <person name="Tao W."/>
            <person name="Teichmann S."/>
            <person name="Tobari Y.N."/>
            <person name="Tomimura Y."/>
            <person name="Tsolas J.M."/>
            <person name="Valente V.L."/>
            <person name="Venter E."/>
            <person name="Venter J.C."/>
            <person name="Vicario S."/>
            <person name="Vieira F.G."/>
            <person name="Vilella A.J."/>
            <person name="Villasante A."/>
            <person name="Walenz B."/>
            <person name="Wang J."/>
            <person name="Wasserman M."/>
            <person name="Watts T."/>
            <person name="Wilson D."/>
            <person name="Wilson R.K."/>
            <person name="Wing R.A."/>
            <person name="Wolfner M.F."/>
            <person name="Wong A."/>
            <person name="Wong G.K."/>
            <person name="Wu C.I."/>
            <person name="Wu G."/>
            <person name="Yamamoto D."/>
            <person name="Yang H.P."/>
            <person name="Yang S.P."/>
            <person name="Yorke J.A."/>
            <person name="Yoshida K."/>
            <person name="Zdobnov E."/>
            <person name="Zhang P."/>
            <person name="Zhang Y."/>
            <person name="Zimin A.V."/>
            <person name="Baldwin J."/>
            <person name="Abdouelleil A."/>
            <person name="Abdulkadir J."/>
            <person name="Abebe A."/>
            <person name="Abera B."/>
            <person name="Abreu J."/>
            <person name="Acer S.C."/>
            <person name="Aftuck L."/>
            <person name="Alexander A."/>
            <person name="An P."/>
            <person name="Anderson E."/>
            <person name="Anderson S."/>
            <person name="Arachi H."/>
            <person name="Azer M."/>
            <person name="Bachantsang P."/>
            <person name="Barry A."/>
            <person name="Bayul T."/>
            <person name="Berlin A."/>
            <person name="Bessette D."/>
            <person name="Bloom T."/>
            <person name="Blye J."/>
            <person name="Boguslavskiy L."/>
            <person name="Bonnet C."/>
            <person name="Boukhgalter B."/>
            <person name="Bourzgui I."/>
            <person name="Brown A."/>
            <person name="Cahill P."/>
            <person name="Channer S."/>
            <person name="Cheshatsang Y."/>
            <person name="Chuda L."/>
            <person name="Citroen M."/>
            <person name="Collymore A."/>
            <person name="Cooke P."/>
            <person name="Costello M."/>
            <person name="D'Aco K."/>
            <person name="Daza R."/>
            <person name="De Haan G."/>
            <person name="DeGray S."/>
            <person name="DeMaso C."/>
            <person name="Dhargay N."/>
            <person name="Dooley K."/>
            <person name="Dooley E."/>
            <person name="Doricent M."/>
            <person name="Dorje P."/>
            <person name="Dorjee K."/>
            <person name="Dupes A."/>
            <person name="Elong R."/>
            <person name="Falk J."/>
            <person name="Farina A."/>
            <person name="Faro S."/>
            <person name="Ferguson D."/>
            <person name="Fisher S."/>
            <person name="Foley C.D."/>
            <person name="Franke A."/>
            <person name="Friedrich D."/>
            <person name="Gadbois L."/>
            <person name="Gearin G."/>
            <person name="Gearin C.R."/>
            <person name="Giannoukos G."/>
            <person name="Goode T."/>
            <person name="Graham J."/>
            <person name="Grandbois E."/>
            <person name="Grewal S."/>
            <person name="Gyaltsen K."/>
            <person name="Hafez N."/>
            <person name="Hagos B."/>
            <person name="Hall J."/>
            <person name="Henson C."/>
            <person name="Hollinger A."/>
            <person name="Honan T."/>
            <person name="Huard M.D."/>
            <person name="Hughes L."/>
            <person name="Hurhula B."/>
            <person name="Husby M.E."/>
            <person name="Kamat A."/>
            <person name="Kanga B."/>
            <person name="Kashin S."/>
            <person name="Khazanovich D."/>
            <person name="Kisner P."/>
            <person name="Lance K."/>
            <person name="Lara M."/>
            <person name="Lee W."/>
            <person name="Lennon N."/>
            <person name="Letendre F."/>
            <person name="LeVine R."/>
            <person name="Lipovsky A."/>
            <person name="Liu X."/>
            <person name="Liu J."/>
            <person name="Liu S."/>
            <person name="Lokyitsang T."/>
            <person name="Lokyitsang Y."/>
            <person name="Lubonja R."/>
            <person name="Lui A."/>
            <person name="MacDonald P."/>
            <person name="Magnisalis V."/>
            <person name="Maru K."/>
            <person name="Matthews C."/>
            <person name="McCusker W."/>
            <person name="McDonough S."/>
            <person name="Mehta T."/>
            <person name="Meldrim J."/>
            <person name="Meneus L."/>
            <person name="Mihai O."/>
            <person name="Mihalev A."/>
            <person name="Mihova T."/>
            <person name="Mittelman R."/>
            <person name="Mlenga V."/>
            <person name="Montmayeur A."/>
            <person name="Mulrain L."/>
            <person name="Navidi A."/>
            <person name="Naylor J."/>
            <person name="Negash T."/>
            <person name="Nguyen T."/>
            <person name="Nguyen N."/>
            <person name="Nicol R."/>
            <person name="Norbu C."/>
            <person name="Norbu N."/>
            <person name="Novod N."/>
            <person name="O'Neill B."/>
            <person name="Osman S."/>
            <person name="Markiewicz E."/>
            <person name="Oyono O.L."/>
            <person name="Patti C."/>
            <person name="Phunkhang P."/>
            <person name="Pierre F."/>
            <person name="Priest M."/>
            <person name="Raghuraman S."/>
            <person name="Rege F."/>
            <person name="Reyes R."/>
            <person name="Rise C."/>
            <person name="Rogov P."/>
            <person name="Ross K."/>
            <person name="Ryan E."/>
            <person name="Settipalli S."/>
            <person name="Shea T."/>
            <person name="Sherpa N."/>
            <person name="Shi L."/>
            <person name="Shih D."/>
            <person name="Sparrow T."/>
            <person name="Spaulding J."/>
            <person name="Stalker J."/>
            <person name="Stange-Thomann N."/>
            <person name="Stavropoulos S."/>
            <person name="Stone C."/>
            <person name="Strader C."/>
            <person name="Tesfaye S."/>
            <person name="Thomson T."/>
            <person name="Thoulutsang Y."/>
            <person name="Thoulutsang D."/>
            <person name="Topham K."/>
            <person name="Topping I."/>
            <person name="Tsamla T."/>
            <person name="Vassiliev H."/>
            <person name="Vo A."/>
            <person name="Wangchuk T."/>
            <person name="Wangdi T."/>
            <person name="Weiand M."/>
            <person name="Wilkinson J."/>
            <person name="Wilson A."/>
            <person name="Yadav S."/>
            <person name="Young G."/>
            <person name="Yu Q."/>
            <person name="Zembek L."/>
            <person name="Zhong D."/>
            <person name="Zimmer A."/>
            <person name="Zwirko Z."/>
            <person name="Jaffe D.B."/>
            <person name="Alvarez P."/>
            <person name="Brockman W."/>
            <person name="Butler J."/>
            <person name="Chin C."/>
            <person name="Gnerre S."/>
            <person name="Grabherr M."/>
            <person name="Kleber M."/>
            <person name="Mauceli E."/>
            <person name="MacCallum I."/>
        </authorList>
    </citation>
    <scope>NUCLEOTIDE SEQUENCE [LARGE SCALE GENOMIC DNA]</scope>
    <source>
        <strain evidence="8">Tucson 15287-2541.00</strain>
    </source>
</reference>
<keyword evidence="8" id="KW-1185">Reference proteome</keyword>
<dbReference type="InterPro" id="IPR040234">
    <property type="entry name" value="QC/QCL"/>
</dbReference>
<dbReference type="SUPFAM" id="SSF53187">
    <property type="entry name" value="Zn-dependent exopeptidases"/>
    <property type="match status" value="1"/>
</dbReference>
<keyword evidence="5" id="KW-0012">Acyltransferase</keyword>
<dbReference type="InParanoid" id="B4IXC7"/>
<evidence type="ECO:0000313" key="8">
    <source>
        <dbReference type="Proteomes" id="UP000001070"/>
    </source>
</evidence>
<dbReference type="Pfam" id="PF04389">
    <property type="entry name" value="Peptidase_M28"/>
    <property type="match status" value="1"/>
</dbReference>
<organism evidence="8">
    <name type="scientific">Drosophila grimshawi</name>
    <name type="common">Hawaiian fruit fly</name>
    <name type="synonym">Idiomyia grimshawi</name>
    <dbReference type="NCBI Taxonomy" id="7222"/>
    <lineage>
        <taxon>Eukaryota</taxon>
        <taxon>Metazoa</taxon>
        <taxon>Ecdysozoa</taxon>
        <taxon>Arthropoda</taxon>
        <taxon>Hexapoda</taxon>
        <taxon>Insecta</taxon>
        <taxon>Pterygota</taxon>
        <taxon>Neoptera</taxon>
        <taxon>Endopterygota</taxon>
        <taxon>Diptera</taxon>
        <taxon>Brachycera</taxon>
        <taxon>Muscomorpha</taxon>
        <taxon>Ephydroidea</taxon>
        <taxon>Drosophilidae</taxon>
        <taxon>Drosophila</taxon>
        <taxon>Hawaiian Drosophila</taxon>
    </lineage>
</organism>
<dbReference type="eggNOG" id="KOG3946">
    <property type="taxonomic scope" value="Eukaryota"/>
</dbReference>
<accession>B4IXC7</accession>
<evidence type="ECO:0000256" key="3">
    <source>
        <dbReference type="ARBA" id="ARBA00012012"/>
    </source>
</evidence>
<dbReference type="GO" id="GO:0008270">
    <property type="term" value="F:zinc ion binding"/>
    <property type="evidence" value="ECO:0007669"/>
    <property type="project" value="TreeGrafter"/>
</dbReference>
<proteinExistence type="inferred from homology"/>
<evidence type="ECO:0000256" key="4">
    <source>
        <dbReference type="ARBA" id="ARBA00022679"/>
    </source>
</evidence>
<dbReference type="InterPro" id="IPR007484">
    <property type="entry name" value="Peptidase_M28"/>
</dbReference>
<feature type="domain" description="Peptidase M28" evidence="6">
    <location>
        <begin position="4"/>
        <end position="172"/>
    </location>
</feature>
<dbReference type="EMBL" id="CH916366">
    <property type="protein sequence ID" value="EDV97459.1"/>
    <property type="molecule type" value="Genomic_DNA"/>
</dbReference>
<dbReference type="OrthoDB" id="3907302at2759"/>
<protein>
    <recommendedName>
        <fullName evidence="3">glutaminyl-peptide cyclotransferase</fullName>
        <ecNumber evidence="3">2.3.2.5</ecNumber>
    </recommendedName>
</protein>
<evidence type="ECO:0000256" key="2">
    <source>
        <dbReference type="ARBA" id="ARBA00006014"/>
    </source>
</evidence>
<gene>
    <name evidence="7" type="primary">Dgri\GH16886</name>
    <name evidence="7" type="ORF">Dgri_GH16886</name>
</gene>
<evidence type="ECO:0000313" key="7">
    <source>
        <dbReference type="EMBL" id="EDV97459.1"/>
    </source>
</evidence>
<sequence>MNPNATHFLMLSCHYDSKYLEVAEEYVAATDGAVSCAILLNMAKRLKYFFSREFSQRKDIGLLLVFFDGHDSVNGITDMTYPLFGSSGFVESETIPLKQITLLISLNLIGAPNHIYMSRYEQTFGMHERMAEIELELRQLGLLSECHQLFYKLKDHDSDIDDDHNSFLESGLYSL</sequence>
<dbReference type="SMR" id="B4IXC7"/>
<dbReference type="OMA" id="MHERMAE"/>
<dbReference type="KEGG" id="dgr:6558804"/>